<dbReference type="InterPro" id="IPR004728">
    <property type="entry name" value="Sec62"/>
</dbReference>
<keyword evidence="8 12" id="KW-1133">Transmembrane helix</keyword>
<feature type="compositionally biased region" description="Basic and acidic residues" evidence="11">
    <location>
        <begin position="289"/>
        <end position="316"/>
    </location>
</feature>
<evidence type="ECO:0000256" key="8">
    <source>
        <dbReference type="ARBA" id="ARBA00022989"/>
    </source>
</evidence>
<comment type="subcellular location">
    <subcellularLocation>
        <location evidence="1">Endoplasmic reticulum membrane</location>
        <topology evidence="1">Multi-pass membrane protein</topology>
    </subcellularLocation>
</comment>
<evidence type="ECO:0000256" key="10">
    <source>
        <dbReference type="ARBA" id="ARBA00023136"/>
    </source>
</evidence>
<feature type="region of interest" description="Disordered" evidence="11">
    <location>
        <begin position="289"/>
        <end position="365"/>
    </location>
</feature>
<evidence type="ECO:0000256" key="1">
    <source>
        <dbReference type="ARBA" id="ARBA00004477"/>
    </source>
</evidence>
<feature type="transmembrane region" description="Helical" evidence="12">
    <location>
        <begin position="192"/>
        <end position="213"/>
    </location>
</feature>
<evidence type="ECO:0000256" key="12">
    <source>
        <dbReference type="SAM" id="Phobius"/>
    </source>
</evidence>
<keyword evidence="9" id="KW-0811">Translocation</keyword>
<keyword evidence="7" id="KW-0653">Protein transport</keyword>
<organism evidence="13 14">
    <name type="scientific">Limulus polyphemus</name>
    <name type="common">Atlantic horseshoe crab</name>
    <dbReference type="NCBI Taxonomy" id="6850"/>
    <lineage>
        <taxon>Eukaryota</taxon>
        <taxon>Metazoa</taxon>
        <taxon>Ecdysozoa</taxon>
        <taxon>Arthropoda</taxon>
        <taxon>Chelicerata</taxon>
        <taxon>Merostomata</taxon>
        <taxon>Xiphosura</taxon>
        <taxon>Limulidae</taxon>
        <taxon>Limulus</taxon>
    </lineage>
</organism>
<dbReference type="RefSeq" id="XP_013771860.1">
    <property type="nucleotide sequence ID" value="XM_013916406.2"/>
</dbReference>
<feature type="transmembrane region" description="Helical" evidence="12">
    <location>
        <begin position="219"/>
        <end position="251"/>
    </location>
</feature>
<gene>
    <name evidence="14" type="primary">LOC106457021</name>
</gene>
<keyword evidence="4" id="KW-0813">Transport</keyword>
<evidence type="ECO:0000256" key="3">
    <source>
        <dbReference type="ARBA" id="ARBA00021257"/>
    </source>
</evidence>
<comment type="similarity">
    <text evidence="2">Belongs to the SEC62 family.</text>
</comment>
<keyword evidence="10 12" id="KW-0472">Membrane</keyword>
<feature type="compositionally biased region" description="Polar residues" evidence="11">
    <location>
        <begin position="317"/>
        <end position="331"/>
    </location>
</feature>
<sequence length="365" mass="42819">MAERRKTKRKKEQLLSPKDEKPSKVEYDIAKYLRQKLPVKKTSLLSHKVEYFIASKAVDCLLDSPWSTGKNKTEILFTTRDCVADYMDMMLRHKFFHRARKIIIQKEPKKKNKEKEEENTADEVKEKEKMKEKHKEKDTKSEKEDKELEGKKEGEEGEKKKKKIKLDMHLEQVFLDGNEAYVWIYDPIPLKVWIAGTFLVLGAIALCLFPLWPRIVRHYVYYLSVAAAGFLVFIIALAVLRMVVFIIIWLLTFGKHHLWLLPNLTEDVGFFESFWPLYHYEYKGRKQEIEDSKGSNEKEKAGSGSKNDDRHSKEQQNTESEGENQNFNENDSSVHHINGDDDFEIVEPKEDLTDEHNRMCGESQS</sequence>
<evidence type="ECO:0000256" key="5">
    <source>
        <dbReference type="ARBA" id="ARBA00022692"/>
    </source>
</evidence>
<name>A0ABM1AZR6_LIMPO</name>
<evidence type="ECO:0000313" key="14">
    <source>
        <dbReference type="RefSeq" id="XP_013771860.1"/>
    </source>
</evidence>
<keyword evidence="6" id="KW-0256">Endoplasmic reticulum</keyword>
<feature type="compositionally biased region" description="Basic and acidic residues" evidence="11">
    <location>
        <begin position="346"/>
        <end position="359"/>
    </location>
</feature>
<evidence type="ECO:0000256" key="4">
    <source>
        <dbReference type="ARBA" id="ARBA00022448"/>
    </source>
</evidence>
<feature type="region of interest" description="Disordered" evidence="11">
    <location>
        <begin position="1"/>
        <end position="21"/>
    </location>
</feature>
<keyword evidence="13" id="KW-1185">Reference proteome</keyword>
<feature type="region of interest" description="Disordered" evidence="11">
    <location>
        <begin position="106"/>
        <end position="156"/>
    </location>
</feature>
<dbReference type="PANTHER" id="PTHR12443">
    <property type="entry name" value="TRANSLOCATION PROTEIN SEC62"/>
    <property type="match status" value="1"/>
</dbReference>
<dbReference type="Pfam" id="PF03839">
    <property type="entry name" value="Sec62"/>
    <property type="match status" value="1"/>
</dbReference>
<keyword evidence="5 12" id="KW-0812">Transmembrane</keyword>
<dbReference type="Proteomes" id="UP000694941">
    <property type="component" value="Unplaced"/>
</dbReference>
<evidence type="ECO:0000256" key="2">
    <source>
        <dbReference type="ARBA" id="ARBA00010604"/>
    </source>
</evidence>
<feature type="compositionally biased region" description="Basic and acidic residues" evidence="11">
    <location>
        <begin position="113"/>
        <end position="156"/>
    </location>
</feature>
<evidence type="ECO:0000313" key="13">
    <source>
        <dbReference type="Proteomes" id="UP000694941"/>
    </source>
</evidence>
<accession>A0ABM1AZR6</accession>
<reference evidence="14" key="1">
    <citation type="submission" date="2025-08" db="UniProtKB">
        <authorList>
            <consortium name="RefSeq"/>
        </authorList>
    </citation>
    <scope>IDENTIFICATION</scope>
    <source>
        <tissue evidence="14">Muscle</tissue>
    </source>
</reference>
<feature type="compositionally biased region" description="Basic residues" evidence="11">
    <location>
        <begin position="1"/>
        <end position="11"/>
    </location>
</feature>
<evidence type="ECO:0000256" key="6">
    <source>
        <dbReference type="ARBA" id="ARBA00022824"/>
    </source>
</evidence>
<evidence type="ECO:0000256" key="11">
    <source>
        <dbReference type="SAM" id="MobiDB-lite"/>
    </source>
</evidence>
<protein>
    <recommendedName>
        <fullName evidence="3">Translocation protein SEC62</fullName>
    </recommendedName>
</protein>
<evidence type="ECO:0000256" key="9">
    <source>
        <dbReference type="ARBA" id="ARBA00023010"/>
    </source>
</evidence>
<proteinExistence type="inferred from homology"/>
<dbReference type="GeneID" id="106457021"/>
<evidence type="ECO:0000256" key="7">
    <source>
        <dbReference type="ARBA" id="ARBA00022927"/>
    </source>
</evidence>
<dbReference type="PANTHER" id="PTHR12443:SF9">
    <property type="entry name" value="TRANSLOCATION PROTEIN SEC62"/>
    <property type="match status" value="1"/>
</dbReference>